<evidence type="ECO:0000256" key="5">
    <source>
        <dbReference type="PROSITE-ProRule" id="PRU00221"/>
    </source>
</evidence>
<dbReference type="OrthoDB" id="10263272at2759"/>
<dbReference type="SUPFAM" id="SSF50978">
    <property type="entry name" value="WD40 repeat-like"/>
    <property type="match status" value="1"/>
</dbReference>
<dbReference type="PROSITE" id="PS50294">
    <property type="entry name" value="WD_REPEATS_REGION"/>
    <property type="match status" value="2"/>
</dbReference>
<evidence type="ECO:0000259" key="6">
    <source>
        <dbReference type="Pfam" id="PF24807"/>
    </source>
</evidence>
<evidence type="ECO:0000313" key="8">
    <source>
        <dbReference type="Proteomes" id="UP000007801"/>
    </source>
</evidence>
<keyword evidence="2 5" id="KW-0853">WD repeat</keyword>
<dbReference type="PANTHER" id="PTHR19918">
    <property type="entry name" value="CELL DIVISION CYCLE 20 CDC20 FIZZY -RELATED"/>
    <property type="match status" value="1"/>
</dbReference>
<dbReference type="GO" id="GO:1905786">
    <property type="term" value="P:positive regulation of anaphase-promoting complex-dependent catabolic process"/>
    <property type="evidence" value="ECO:0007669"/>
    <property type="project" value="TreeGrafter"/>
</dbReference>
<dbReference type="InterPro" id="IPR056150">
    <property type="entry name" value="WD40_CDC20-Fz"/>
</dbReference>
<dbReference type="GO" id="GO:0010997">
    <property type="term" value="F:anaphase-promoting complex binding"/>
    <property type="evidence" value="ECO:0007669"/>
    <property type="project" value="InterPro"/>
</dbReference>
<sequence length="471" mass="53227">MFQMEYQKRLLQRYTNNIAGREELDLRCIPMRAGSQWDRNYFLSQDLNSAQPVVPAVSNSSSELRHNSAYACLLRNEFLDTEVTSIDQCKQSPKVRSDTGDFRVRESTRLYRFIERNSPTLPALRPPFENVGEASQRLLSISKRPVRKLSRLPYKILDAPELQDDFYLNLIDWSSENMLAVGLGYSVYLWNAVSGQVTRLCDFSHEDNLVTAVRWHGAGRQVAIGTLGGYVSIWDADRQKEYTKLEGHSARVTALAWCGNFLSSGSRDRTILQRDVRLPPSDIVRCLHGHKHEVCGLQWSPTWQYLASGGNDNRLLIWTAQGSEPLYSFSDHKAVVKALAWSPHKTGLLASGGGTADRCLRFWNVLTGQLVQSIDTGAQISNLAWAHNSAELVTTHGYAQPQVIVWRYPSLKQVVRLTGHTHRVVYLAVSPDNESIVTGGADETLRFWSVFTKRQAPKMPHSVLSLNRNIR</sequence>
<dbReference type="SMR" id="A0A0P8XN77"/>
<dbReference type="Gene3D" id="2.130.10.10">
    <property type="entry name" value="YVTN repeat-like/Quinoprotein amine dehydrogenase"/>
    <property type="match status" value="1"/>
</dbReference>
<dbReference type="GO" id="GO:0005680">
    <property type="term" value="C:anaphase-promoting complex"/>
    <property type="evidence" value="ECO:0007669"/>
    <property type="project" value="TreeGrafter"/>
</dbReference>
<dbReference type="InterPro" id="IPR036322">
    <property type="entry name" value="WD40_repeat_dom_sf"/>
</dbReference>
<dbReference type="STRING" id="7217.A0A0P8XN77"/>
<evidence type="ECO:0000256" key="1">
    <source>
        <dbReference type="ARBA" id="ARBA00006445"/>
    </source>
</evidence>
<dbReference type="PROSITE" id="PS50082">
    <property type="entry name" value="WD_REPEATS_2"/>
    <property type="match status" value="2"/>
</dbReference>
<dbReference type="GO" id="GO:0007140">
    <property type="term" value="P:male meiotic nuclear division"/>
    <property type="evidence" value="ECO:0007669"/>
    <property type="project" value="EnsemblMetazoa"/>
</dbReference>
<dbReference type="KEGG" id="dan:26515102"/>
<dbReference type="InterPro" id="IPR001680">
    <property type="entry name" value="WD40_rpt"/>
</dbReference>
<name>A0A0P8XN77_DROAN</name>
<evidence type="ECO:0000256" key="4">
    <source>
        <dbReference type="ARBA" id="ARBA00023306"/>
    </source>
</evidence>
<reference evidence="7 8" key="1">
    <citation type="journal article" date="2007" name="Nature">
        <title>Evolution of genes and genomes on the Drosophila phylogeny.</title>
        <authorList>
            <consortium name="Drosophila 12 Genomes Consortium"/>
            <person name="Clark A.G."/>
            <person name="Eisen M.B."/>
            <person name="Smith D.R."/>
            <person name="Bergman C.M."/>
            <person name="Oliver B."/>
            <person name="Markow T.A."/>
            <person name="Kaufman T.C."/>
            <person name="Kellis M."/>
            <person name="Gelbart W."/>
            <person name="Iyer V.N."/>
            <person name="Pollard D.A."/>
            <person name="Sackton T.B."/>
            <person name="Larracuente A.M."/>
            <person name="Singh N.D."/>
            <person name="Abad J.P."/>
            <person name="Abt D.N."/>
            <person name="Adryan B."/>
            <person name="Aguade M."/>
            <person name="Akashi H."/>
            <person name="Anderson W.W."/>
            <person name="Aquadro C.F."/>
            <person name="Ardell D.H."/>
            <person name="Arguello R."/>
            <person name="Artieri C.G."/>
            <person name="Barbash D.A."/>
            <person name="Barker D."/>
            <person name="Barsanti P."/>
            <person name="Batterham P."/>
            <person name="Batzoglou S."/>
            <person name="Begun D."/>
            <person name="Bhutkar A."/>
            <person name="Blanco E."/>
            <person name="Bosak S.A."/>
            <person name="Bradley R.K."/>
            <person name="Brand A.D."/>
            <person name="Brent M.R."/>
            <person name="Brooks A.N."/>
            <person name="Brown R.H."/>
            <person name="Butlin R.K."/>
            <person name="Caggese C."/>
            <person name="Calvi B.R."/>
            <person name="Bernardo de Carvalho A."/>
            <person name="Caspi A."/>
            <person name="Castrezana S."/>
            <person name="Celniker S.E."/>
            <person name="Chang J.L."/>
            <person name="Chapple C."/>
            <person name="Chatterji S."/>
            <person name="Chinwalla A."/>
            <person name="Civetta A."/>
            <person name="Clifton S.W."/>
            <person name="Comeron J.M."/>
            <person name="Costello J.C."/>
            <person name="Coyne J.A."/>
            <person name="Daub J."/>
            <person name="David R.G."/>
            <person name="Delcher A.L."/>
            <person name="Delehaunty K."/>
            <person name="Do C.B."/>
            <person name="Ebling H."/>
            <person name="Edwards K."/>
            <person name="Eickbush T."/>
            <person name="Evans J.D."/>
            <person name="Filipski A."/>
            <person name="Findeiss S."/>
            <person name="Freyhult E."/>
            <person name="Fulton L."/>
            <person name="Fulton R."/>
            <person name="Garcia A.C."/>
            <person name="Gardiner A."/>
            <person name="Garfield D.A."/>
            <person name="Garvin B.E."/>
            <person name="Gibson G."/>
            <person name="Gilbert D."/>
            <person name="Gnerre S."/>
            <person name="Godfrey J."/>
            <person name="Good R."/>
            <person name="Gotea V."/>
            <person name="Gravely B."/>
            <person name="Greenberg A.J."/>
            <person name="Griffiths-Jones S."/>
            <person name="Gross S."/>
            <person name="Guigo R."/>
            <person name="Gustafson E.A."/>
            <person name="Haerty W."/>
            <person name="Hahn M.W."/>
            <person name="Halligan D.L."/>
            <person name="Halpern A.L."/>
            <person name="Halter G.M."/>
            <person name="Han M.V."/>
            <person name="Heger A."/>
            <person name="Hillier L."/>
            <person name="Hinrichs A.S."/>
            <person name="Holmes I."/>
            <person name="Hoskins R.A."/>
            <person name="Hubisz M.J."/>
            <person name="Hultmark D."/>
            <person name="Huntley M.A."/>
            <person name="Jaffe D.B."/>
            <person name="Jagadeeshan S."/>
            <person name="Jeck W.R."/>
            <person name="Johnson J."/>
            <person name="Jones C.D."/>
            <person name="Jordan W.C."/>
            <person name="Karpen G.H."/>
            <person name="Kataoka E."/>
            <person name="Keightley P.D."/>
            <person name="Kheradpour P."/>
            <person name="Kirkness E.F."/>
            <person name="Koerich L.B."/>
            <person name="Kristiansen K."/>
            <person name="Kudrna D."/>
            <person name="Kulathinal R.J."/>
            <person name="Kumar S."/>
            <person name="Kwok R."/>
            <person name="Lander E."/>
            <person name="Langley C.H."/>
            <person name="Lapoint R."/>
            <person name="Lazzaro B.P."/>
            <person name="Lee S.J."/>
            <person name="Levesque L."/>
            <person name="Li R."/>
            <person name="Lin C.F."/>
            <person name="Lin M.F."/>
            <person name="Lindblad-Toh K."/>
            <person name="Llopart A."/>
            <person name="Long M."/>
            <person name="Low L."/>
            <person name="Lozovsky E."/>
            <person name="Lu J."/>
            <person name="Luo M."/>
            <person name="Machado C.A."/>
            <person name="Makalowski W."/>
            <person name="Marzo M."/>
            <person name="Matsuda M."/>
            <person name="Matzkin L."/>
            <person name="McAllister B."/>
            <person name="McBride C.S."/>
            <person name="McKernan B."/>
            <person name="McKernan K."/>
            <person name="Mendez-Lago M."/>
            <person name="Minx P."/>
            <person name="Mollenhauer M.U."/>
            <person name="Montooth K."/>
            <person name="Mount S.M."/>
            <person name="Mu X."/>
            <person name="Myers E."/>
            <person name="Negre B."/>
            <person name="Newfeld S."/>
            <person name="Nielsen R."/>
            <person name="Noor M.A."/>
            <person name="O'Grady P."/>
            <person name="Pachter L."/>
            <person name="Papaceit M."/>
            <person name="Parisi M.J."/>
            <person name="Parisi M."/>
            <person name="Parts L."/>
            <person name="Pedersen J.S."/>
            <person name="Pesole G."/>
            <person name="Phillippy A.M."/>
            <person name="Ponting C.P."/>
            <person name="Pop M."/>
            <person name="Porcelli D."/>
            <person name="Powell J.R."/>
            <person name="Prohaska S."/>
            <person name="Pruitt K."/>
            <person name="Puig M."/>
            <person name="Quesneville H."/>
            <person name="Ram K.R."/>
            <person name="Rand D."/>
            <person name="Rasmussen M.D."/>
            <person name="Reed L.K."/>
            <person name="Reenan R."/>
            <person name="Reily A."/>
            <person name="Remington K.A."/>
            <person name="Rieger T.T."/>
            <person name="Ritchie M.G."/>
            <person name="Robin C."/>
            <person name="Rogers Y.H."/>
            <person name="Rohde C."/>
            <person name="Rozas J."/>
            <person name="Rubenfield M.J."/>
            <person name="Ruiz A."/>
            <person name="Russo S."/>
            <person name="Salzberg S.L."/>
            <person name="Sanchez-Gracia A."/>
            <person name="Saranga D.J."/>
            <person name="Sato H."/>
            <person name="Schaeffer S.W."/>
            <person name="Schatz M.C."/>
            <person name="Schlenke T."/>
            <person name="Schwartz R."/>
            <person name="Segarra C."/>
            <person name="Singh R.S."/>
            <person name="Sirot L."/>
            <person name="Sirota M."/>
            <person name="Sisneros N.B."/>
            <person name="Smith C.D."/>
            <person name="Smith T.F."/>
            <person name="Spieth J."/>
            <person name="Stage D.E."/>
            <person name="Stark A."/>
            <person name="Stephan W."/>
            <person name="Strausberg R.L."/>
            <person name="Strempel S."/>
            <person name="Sturgill D."/>
            <person name="Sutton G."/>
            <person name="Sutton G.G."/>
            <person name="Tao W."/>
            <person name="Teichmann S."/>
            <person name="Tobari Y.N."/>
            <person name="Tomimura Y."/>
            <person name="Tsolas J.M."/>
            <person name="Valente V.L."/>
            <person name="Venter E."/>
            <person name="Venter J.C."/>
            <person name="Vicario S."/>
            <person name="Vieira F.G."/>
            <person name="Vilella A.J."/>
            <person name="Villasante A."/>
            <person name="Walenz B."/>
            <person name="Wang J."/>
            <person name="Wasserman M."/>
            <person name="Watts T."/>
            <person name="Wilson D."/>
            <person name="Wilson R.K."/>
            <person name="Wing R.A."/>
            <person name="Wolfner M.F."/>
            <person name="Wong A."/>
            <person name="Wong G.K."/>
            <person name="Wu C.I."/>
            <person name="Wu G."/>
            <person name="Yamamoto D."/>
            <person name="Yang H.P."/>
            <person name="Yang S.P."/>
            <person name="Yorke J.A."/>
            <person name="Yoshida K."/>
            <person name="Zdobnov E."/>
            <person name="Zhang P."/>
            <person name="Zhang Y."/>
            <person name="Zimin A.V."/>
            <person name="Baldwin J."/>
            <person name="Abdouelleil A."/>
            <person name="Abdulkadir J."/>
            <person name="Abebe A."/>
            <person name="Abera B."/>
            <person name="Abreu J."/>
            <person name="Acer S.C."/>
            <person name="Aftuck L."/>
            <person name="Alexander A."/>
            <person name="An P."/>
            <person name="Anderson E."/>
            <person name="Anderson S."/>
            <person name="Arachi H."/>
            <person name="Azer M."/>
            <person name="Bachantsang P."/>
            <person name="Barry A."/>
            <person name="Bayul T."/>
            <person name="Berlin A."/>
            <person name="Bessette D."/>
            <person name="Bloom T."/>
            <person name="Blye J."/>
            <person name="Boguslavskiy L."/>
            <person name="Bonnet C."/>
            <person name="Boukhgalter B."/>
            <person name="Bourzgui I."/>
            <person name="Brown A."/>
            <person name="Cahill P."/>
            <person name="Channer S."/>
            <person name="Cheshatsang Y."/>
            <person name="Chuda L."/>
            <person name="Citroen M."/>
            <person name="Collymore A."/>
            <person name="Cooke P."/>
            <person name="Costello M."/>
            <person name="D'Aco K."/>
            <person name="Daza R."/>
            <person name="De Haan G."/>
            <person name="DeGray S."/>
            <person name="DeMaso C."/>
            <person name="Dhargay N."/>
            <person name="Dooley K."/>
            <person name="Dooley E."/>
            <person name="Doricent M."/>
            <person name="Dorje P."/>
            <person name="Dorjee K."/>
            <person name="Dupes A."/>
            <person name="Elong R."/>
            <person name="Falk J."/>
            <person name="Farina A."/>
            <person name="Faro S."/>
            <person name="Ferguson D."/>
            <person name="Fisher S."/>
            <person name="Foley C.D."/>
            <person name="Franke A."/>
            <person name="Friedrich D."/>
            <person name="Gadbois L."/>
            <person name="Gearin G."/>
            <person name="Gearin C.R."/>
            <person name="Giannoukos G."/>
            <person name="Goode T."/>
            <person name="Graham J."/>
            <person name="Grandbois E."/>
            <person name="Grewal S."/>
            <person name="Gyaltsen K."/>
            <person name="Hafez N."/>
            <person name="Hagos B."/>
            <person name="Hall J."/>
            <person name="Henson C."/>
            <person name="Hollinger A."/>
            <person name="Honan T."/>
            <person name="Huard M.D."/>
            <person name="Hughes L."/>
            <person name="Hurhula B."/>
            <person name="Husby M.E."/>
            <person name="Kamat A."/>
            <person name="Kanga B."/>
            <person name="Kashin S."/>
            <person name="Khazanovich D."/>
            <person name="Kisner P."/>
            <person name="Lance K."/>
            <person name="Lara M."/>
            <person name="Lee W."/>
            <person name="Lennon N."/>
            <person name="Letendre F."/>
            <person name="LeVine R."/>
            <person name="Lipovsky A."/>
            <person name="Liu X."/>
            <person name="Liu J."/>
            <person name="Liu S."/>
            <person name="Lokyitsang T."/>
            <person name="Lokyitsang Y."/>
            <person name="Lubonja R."/>
            <person name="Lui A."/>
            <person name="MacDonald P."/>
            <person name="Magnisalis V."/>
            <person name="Maru K."/>
            <person name="Matthews C."/>
            <person name="McCusker W."/>
            <person name="McDonough S."/>
            <person name="Mehta T."/>
            <person name="Meldrim J."/>
            <person name="Meneus L."/>
            <person name="Mihai O."/>
            <person name="Mihalev A."/>
            <person name="Mihova T."/>
            <person name="Mittelman R."/>
            <person name="Mlenga V."/>
            <person name="Montmayeur A."/>
            <person name="Mulrain L."/>
            <person name="Navidi A."/>
            <person name="Naylor J."/>
            <person name="Negash T."/>
            <person name="Nguyen T."/>
            <person name="Nguyen N."/>
            <person name="Nicol R."/>
            <person name="Norbu C."/>
            <person name="Norbu N."/>
            <person name="Novod N."/>
            <person name="O'Neill B."/>
            <person name="Osman S."/>
            <person name="Markiewicz E."/>
            <person name="Oyono O.L."/>
            <person name="Patti C."/>
            <person name="Phunkhang P."/>
            <person name="Pierre F."/>
            <person name="Priest M."/>
            <person name="Raghuraman S."/>
            <person name="Rege F."/>
            <person name="Reyes R."/>
            <person name="Rise C."/>
            <person name="Rogov P."/>
            <person name="Ross K."/>
            <person name="Ryan E."/>
            <person name="Settipalli S."/>
            <person name="Shea T."/>
            <person name="Sherpa N."/>
            <person name="Shi L."/>
            <person name="Shih D."/>
            <person name="Sparrow T."/>
            <person name="Spaulding J."/>
            <person name="Stalker J."/>
            <person name="Stange-Thomann N."/>
            <person name="Stavropoulos S."/>
            <person name="Stone C."/>
            <person name="Strader C."/>
            <person name="Tesfaye S."/>
            <person name="Thomson T."/>
            <person name="Thoulutsang Y."/>
            <person name="Thoulutsang D."/>
            <person name="Topham K."/>
            <person name="Topping I."/>
            <person name="Tsamla T."/>
            <person name="Vassiliev H."/>
            <person name="Vo A."/>
            <person name="Wangchuk T."/>
            <person name="Wangdi T."/>
            <person name="Weiand M."/>
            <person name="Wilkinson J."/>
            <person name="Wilson A."/>
            <person name="Yadav S."/>
            <person name="Young G."/>
            <person name="Yu Q."/>
            <person name="Zembek L."/>
            <person name="Zhong D."/>
            <person name="Zimmer A."/>
            <person name="Zwirko Z."/>
            <person name="Jaffe D.B."/>
            <person name="Alvarez P."/>
            <person name="Brockman W."/>
            <person name="Butler J."/>
            <person name="Chin C."/>
            <person name="Gnerre S."/>
            <person name="Grabherr M."/>
            <person name="Kleber M."/>
            <person name="Mauceli E."/>
            <person name="MacCallum I."/>
        </authorList>
    </citation>
    <scope>NUCLEOTIDE SEQUENCE [LARGE SCALE GENOMIC DNA]</scope>
    <source>
        <strain evidence="8">Tucson 14024-0371.13</strain>
    </source>
</reference>
<keyword evidence="4" id="KW-0131">Cell cycle</keyword>
<protein>
    <recommendedName>
        <fullName evidence="6">CDC20/Fizzy WD40 domain-containing protein</fullName>
    </recommendedName>
</protein>
<dbReference type="EMBL" id="CH902619">
    <property type="protein sequence ID" value="KPU76106.1"/>
    <property type="molecule type" value="Genomic_DNA"/>
</dbReference>
<gene>
    <name evidence="7" type="primary">Dana\GF27693</name>
    <name evidence="7" type="ORF">GF27693</name>
</gene>
<dbReference type="CDD" id="cd00200">
    <property type="entry name" value="WD40"/>
    <property type="match status" value="1"/>
</dbReference>
<dbReference type="SMART" id="SM00320">
    <property type="entry name" value="WD40"/>
    <property type="match status" value="6"/>
</dbReference>
<dbReference type="FunCoup" id="A0A0P8XN77">
    <property type="interactions" value="101"/>
</dbReference>
<dbReference type="Pfam" id="PF24807">
    <property type="entry name" value="WD40_CDC20-Fz"/>
    <property type="match status" value="1"/>
</dbReference>
<dbReference type="InterPro" id="IPR015943">
    <property type="entry name" value="WD40/YVTN_repeat-like_dom_sf"/>
</dbReference>
<dbReference type="GeneID" id="26515102"/>
<dbReference type="InParanoid" id="A0A0P8XN77"/>
<evidence type="ECO:0000256" key="3">
    <source>
        <dbReference type="ARBA" id="ARBA00022737"/>
    </source>
</evidence>
<proteinExistence type="inferred from homology"/>
<feature type="repeat" description="WD" evidence="5">
    <location>
        <begin position="417"/>
        <end position="458"/>
    </location>
</feature>
<organism evidence="7 8">
    <name type="scientific">Drosophila ananassae</name>
    <name type="common">Fruit fly</name>
    <dbReference type="NCBI Taxonomy" id="7217"/>
    <lineage>
        <taxon>Eukaryota</taxon>
        <taxon>Metazoa</taxon>
        <taxon>Ecdysozoa</taxon>
        <taxon>Arthropoda</taxon>
        <taxon>Hexapoda</taxon>
        <taxon>Insecta</taxon>
        <taxon>Pterygota</taxon>
        <taxon>Neoptera</taxon>
        <taxon>Endopterygota</taxon>
        <taxon>Diptera</taxon>
        <taxon>Brachycera</taxon>
        <taxon>Muscomorpha</taxon>
        <taxon>Ephydroidea</taxon>
        <taxon>Drosophilidae</taxon>
        <taxon>Drosophila</taxon>
        <taxon>Sophophora</taxon>
    </lineage>
</organism>
<dbReference type="PANTHER" id="PTHR19918:SF1">
    <property type="entry name" value="FIZZY-RELATED PROTEIN HOMOLOG"/>
    <property type="match status" value="1"/>
</dbReference>
<dbReference type="Proteomes" id="UP000007801">
    <property type="component" value="Unassembled WGS sequence"/>
</dbReference>
<feature type="repeat" description="WD" evidence="5">
    <location>
        <begin position="287"/>
        <end position="328"/>
    </location>
</feature>
<dbReference type="AlphaFoldDB" id="A0A0P8XN77"/>
<comment type="similarity">
    <text evidence="1">Belongs to the WD repeat CDC20/Fizzy family.</text>
</comment>
<keyword evidence="8" id="KW-1185">Reference proteome</keyword>
<dbReference type="GO" id="GO:1990757">
    <property type="term" value="F:ubiquitin ligase activator activity"/>
    <property type="evidence" value="ECO:0007669"/>
    <property type="project" value="TreeGrafter"/>
</dbReference>
<evidence type="ECO:0000256" key="2">
    <source>
        <dbReference type="ARBA" id="ARBA00022574"/>
    </source>
</evidence>
<dbReference type="GO" id="GO:0031145">
    <property type="term" value="P:anaphase-promoting complex-dependent catabolic process"/>
    <property type="evidence" value="ECO:0007669"/>
    <property type="project" value="EnsemblMetazoa"/>
</dbReference>
<accession>A0A0P8XN77</accession>
<dbReference type="InterPro" id="IPR033010">
    <property type="entry name" value="Cdc20/Fizzy"/>
</dbReference>
<feature type="domain" description="CDC20/Fizzy WD40" evidence="6">
    <location>
        <begin position="157"/>
        <end position="448"/>
    </location>
</feature>
<keyword evidence="3" id="KW-0677">Repeat</keyword>
<evidence type="ECO:0000313" key="7">
    <source>
        <dbReference type="EMBL" id="KPU76106.1"/>
    </source>
</evidence>